<dbReference type="PANTHER" id="PTHR11469">
    <property type="entry name" value="GLUCOSE-6-PHOSPHATE ISOMERASE"/>
    <property type="match status" value="1"/>
</dbReference>
<comment type="subcellular location">
    <subcellularLocation>
        <location evidence="7">Cytoplasm</location>
    </subcellularLocation>
</comment>
<dbReference type="PANTHER" id="PTHR11469:SF1">
    <property type="entry name" value="GLUCOSE-6-PHOSPHATE ISOMERASE"/>
    <property type="match status" value="1"/>
</dbReference>
<accession>A0A3B1E1F1</accession>
<dbReference type="InterPro" id="IPR001672">
    <property type="entry name" value="G6P_Isomerase"/>
</dbReference>
<evidence type="ECO:0000313" key="10">
    <source>
        <dbReference type="Proteomes" id="UP000271849"/>
    </source>
</evidence>
<dbReference type="GO" id="GO:0006096">
    <property type="term" value="P:glycolytic process"/>
    <property type="evidence" value="ECO:0007669"/>
    <property type="project" value="UniProtKB-UniRule"/>
</dbReference>
<feature type="active site" evidence="7">
    <location>
        <position position="509"/>
    </location>
</feature>
<dbReference type="SUPFAM" id="SSF53697">
    <property type="entry name" value="SIS domain"/>
    <property type="match status" value="1"/>
</dbReference>
<dbReference type="PROSITE" id="PS51463">
    <property type="entry name" value="P_GLUCOSE_ISOMERASE_3"/>
    <property type="match status" value="1"/>
</dbReference>
<evidence type="ECO:0000256" key="7">
    <source>
        <dbReference type="HAMAP-Rule" id="MF_00473"/>
    </source>
</evidence>
<dbReference type="PROSITE" id="PS00765">
    <property type="entry name" value="P_GLUCOSE_ISOMERASE_1"/>
    <property type="match status" value="1"/>
</dbReference>
<dbReference type="GO" id="GO:0004347">
    <property type="term" value="F:glucose-6-phosphate isomerase activity"/>
    <property type="evidence" value="ECO:0007669"/>
    <property type="project" value="UniProtKB-UniRule"/>
</dbReference>
<dbReference type="HAMAP" id="MF_00473">
    <property type="entry name" value="G6P_isomerase"/>
    <property type="match status" value="1"/>
</dbReference>
<evidence type="ECO:0000256" key="2">
    <source>
        <dbReference type="ARBA" id="ARBA00006604"/>
    </source>
</evidence>
<evidence type="ECO:0000256" key="1">
    <source>
        <dbReference type="ARBA" id="ARBA00004926"/>
    </source>
</evidence>
<dbReference type="EC" id="5.3.1.9" evidence="7"/>
<keyword evidence="4 7" id="KW-0324">Glycolysis</keyword>
<proteinExistence type="inferred from homology"/>
<comment type="catalytic activity">
    <reaction evidence="6 7 8">
        <text>alpha-D-glucose 6-phosphate = beta-D-fructose 6-phosphate</text>
        <dbReference type="Rhea" id="RHEA:11816"/>
        <dbReference type="ChEBI" id="CHEBI:57634"/>
        <dbReference type="ChEBI" id="CHEBI:58225"/>
        <dbReference type="EC" id="5.3.1.9"/>
    </reaction>
</comment>
<keyword evidence="5 7" id="KW-0413">Isomerase</keyword>
<dbReference type="InterPro" id="IPR035476">
    <property type="entry name" value="SIS_PGI_1"/>
</dbReference>
<dbReference type="GO" id="GO:0005829">
    <property type="term" value="C:cytosol"/>
    <property type="evidence" value="ECO:0007669"/>
    <property type="project" value="TreeGrafter"/>
</dbReference>
<dbReference type="PRINTS" id="PR00662">
    <property type="entry name" value="G6PISOMERASE"/>
</dbReference>
<dbReference type="UniPathway" id="UPA00109">
    <property type="reaction ID" value="UER00181"/>
</dbReference>
<dbReference type="NCBIfam" id="NF001211">
    <property type="entry name" value="PRK00179.1"/>
    <property type="match status" value="1"/>
</dbReference>
<name>A0A3B1E1F1_9GAMM</name>
<dbReference type="InterPro" id="IPR046348">
    <property type="entry name" value="SIS_dom_sf"/>
</dbReference>
<dbReference type="STRING" id="1921549.GCA_900128825_00384"/>
<dbReference type="InterPro" id="IPR018189">
    <property type="entry name" value="Phosphoglucose_isomerase_CS"/>
</dbReference>
<evidence type="ECO:0000256" key="5">
    <source>
        <dbReference type="ARBA" id="ARBA00023235"/>
    </source>
</evidence>
<feature type="active site" evidence="7">
    <location>
        <position position="386"/>
    </location>
</feature>
<dbReference type="EMBL" id="LR025085">
    <property type="protein sequence ID" value="VAX76885.1"/>
    <property type="molecule type" value="Genomic_DNA"/>
</dbReference>
<gene>
    <name evidence="7 9" type="primary">pgi</name>
    <name evidence="9" type="ORF">BUCINSTRO3249_0384</name>
</gene>
<dbReference type="Pfam" id="PF00342">
    <property type="entry name" value="PGI"/>
    <property type="match status" value="1"/>
</dbReference>
<evidence type="ECO:0000256" key="3">
    <source>
        <dbReference type="ARBA" id="ARBA00022432"/>
    </source>
</evidence>
<evidence type="ECO:0000256" key="4">
    <source>
        <dbReference type="ARBA" id="ARBA00023152"/>
    </source>
</evidence>
<organism evidence="9 10">
    <name type="scientific">Buchnera aphidicola</name>
    <name type="common">Cinara strobi</name>
    <dbReference type="NCBI Taxonomy" id="1921549"/>
    <lineage>
        <taxon>Bacteria</taxon>
        <taxon>Pseudomonadati</taxon>
        <taxon>Pseudomonadota</taxon>
        <taxon>Gammaproteobacteria</taxon>
        <taxon>Enterobacterales</taxon>
        <taxon>Erwiniaceae</taxon>
        <taxon>Buchnera</taxon>
    </lineage>
</organism>
<dbReference type="Proteomes" id="UP000271849">
    <property type="component" value="Chromosome"/>
</dbReference>
<dbReference type="Gene3D" id="3.40.50.10490">
    <property type="entry name" value="Glucose-6-phosphate isomerase like protein, domain 1"/>
    <property type="match status" value="2"/>
</dbReference>
<dbReference type="CDD" id="cd05015">
    <property type="entry name" value="SIS_PGI_1"/>
    <property type="match status" value="1"/>
</dbReference>
<feature type="active site" description="Proton donor" evidence="7">
    <location>
        <position position="355"/>
    </location>
</feature>
<comment type="function">
    <text evidence="7">Catalyzes the reversible isomerization of glucose-6-phosphate to fructose-6-phosphate.</text>
</comment>
<dbReference type="PROSITE" id="PS00174">
    <property type="entry name" value="P_GLUCOSE_ISOMERASE_2"/>
    <property type="match status" value="1"/>
</dbReference>
<protein>
    <recommendedName>
        <fullName evidence="7">Glucose-6-phosphate isomerase</fullName>
        <shortName evidence="7">GPI</shortName>
        <ecNumber evidence="7">5.3.1.9</ecNumber>
    </recommendedName>
    <alternativeName>
        <fullName evidence="7">Phosphoglucose isomerase</fullName>
        <shortName evidence="7">PGI</shortName>
    </alternativeName>
    <alternativeName>
        <fullName evidence="7">Phosphohexose isomerase</fullName>
        <shortName evidence="7">PHI</shortName>
    </alternativeName>
</protein>
<dbReference type="Gene3D" id="1.10.1390.10">
    <property type="match status" value="1"/>
</dbReference>
<comment type="pathway">
    <text evidence="1 7 8">Carbohydrate degradation; glycolysis; D-glyceraldehyde 3-phosphate and glycerone phosphate from D-glucose: step 2/4.</text>
</comment>
<evidence type="ECO:0000256" key="6">
    <source>
        <dbReference type="ARBA" id="ARBA00029321"/>
    </source>
</evidence>
<dbReference type="GO" id="GO:0097367">
    <property type="term" value="F:carbohydrate derivative binding"/>
    <property type="evidence" value="ECO:0007669"/>
    <property type="project" value="InterPro"/>
</dbReference>
<dbReference type="AlphaFoldDB" id="A0A3B1E1F1"/>
<dbReference type="GO" id="GO:0048029">
    <property type="term" value="F:monosaccharide binding"/>
    <property type="evidence" value="ECO:0007669"/>
    <property type="project" value="TreeGrafter"/>
</dbReference>
<sequence length="545" mass="62556">MKNINPIKTLSWKKLLDHFLKIRSVHMKHLFNLDKNRFIKYSIFFKDCIVVDFSKNRISDETLHLLLCLAKECFLEDAIKSMFLGRMINKTENRSVLHIALRNNLNNKIIVNDFNIMNLVQEELKKIKKFSNSIINGSWLGYTGKKITDVVNIGIGGSYLGPYMVTEALKIYKNHLKIHYLSNIDGTSVQNILRTVNLETSIFLVASKSFSTDETLSNANYIKNWCILKTNCSSYLSKHFFALCENVSAALDFGISGHNIFKFWEWVGGRYSLWSASGLSIALSIGFKNFKRLLNGAYDMDQHFLHSKLSNNIPVILGLISIWYTNFFCSETEAIFPYDQYMHIFPEYLQQCFMESNGKSIDRNGSIVSWKTGSIVWGQVGTNGQHSFFQLLHQGTTLIPCDFIIPAISHNPVSNHHKKLFSNFLAQTQSLAFGNNVYFKENNFSTNFTKNNNNYQYCSGNKPTNSIFLKKITPYSLGSLIALYEHKVFVQGVILNIYSFDQWGVELGKSLANNIYDYIFKKNINIKNDSSTEGLINLFNKWNKI</sequence>
<dbReference type="UniPathway" id="UPA00138"/>
<keyword evidence="3 7" id="KW-0312">Gluconeogenesis</keyword>
<dbReference type="RefSeq" id="WP_158349237.1">
    <property type="nucleotide sequence ID" value="NZ_LR025085.1"/>
</dbReference>
<dbReference type="InterPro" id="IPR035482">
    <property type="entry name" value="SIS_PGI_2"/>
</dbReference>
<comment type="pathway">
    <text evidence="7">Carbohydrate biosynthesis; gluconeogenesis.</text>
</comment>
<evidence type="ECO:0000256" key="8">
    <source>
        <dbReference type="RuleBase" id="RU000612"/>
    </source>
</evidence>
<dbReference type="GO" id="GO:0006094">
    <property type="term" value="P:gluconeogenesis"/>
    <property type="evidence" value="ECO:0007669"/>
    <property type="project" value="UniProtKB-UniRule"/>
</dbReference>
<evidence type="ECO:0000313" key="9">
    <source>
        <dbReference type="EMBL" id="VAX76885.1"/>
    </source>
</evidence>
<dbReference type="CDD" id="cd05016">
    <property type="entry name" value="SIS_PGI_2"/>
    <property type="match status" value="1"/>
</dbReference>
<keyword evidence="7" id="KW-0963">Cytoplasm</keyword>
<dbReference type="InterPro" id="IPR023096">
    <property type="entry name" value="G6P_Isomerase_C"/>
</dbReference>
<dbReference type="OrthoDB" id="140919at2"/>
<dbReference type="GO" id="GO:0051156">
    <property type="term" value="P:glucose 6-phosphate metabolic process"/>
    <property type="evidence" value="ECO:0007669"/>
    <property type="project" value="TreeGrafter"/>
</dbReference>
<comment type="similarity">
    <text evidence="2 7 8">Belongs to the GPI family.</text>
</comment>
<reference evidence="10" key="1">
    <citation type="submission" date="2018-09" db="EMBL/GenBank/DDBJ databases">
        <authorList>
            <person name="Manzano-Marin A."/>
            <person name="Manzano-Marin A."/>
        </authorList>
    </citation>
    <scope>NUCLEOTIDE SEQUENCE [LARGE SCALE GENOMIC DNA]</scope>
    <source>
        <strain evidence="10">BuCistrobi</strain>
    </source>
</reference>